<evidence type="ECO:0000256" key="3">
    <source>
        <dbReference type="ARBA" id="ARBA00022692"/>
    </source>
</evidence>
<dbReference type="GO" id="GO:0015627">
    <property type="term" value="C:type II protein secretion system complex"/>
    <property type="evidence" value="ECO:0007669"/>
    <property type="project" value="InterPro"/>
</dbReference>
<dbReference type="Gene3D" id="3.30.700.10">
    <property type="entry name" value="Glycoprotein, Type 4 Pilin"/>
    <property type="match status" value="1"/>
</dbReference>
<gene>
    <name evidence="7" type="ORF">A2573_02075</name>
</gene>
<name>A0A1F8DIG9_9BACT</name>
<evidence type="ECO:0000313" key="8">
    <source>
        <dbReference type="Proteomes" id="UP000177596"/>
    </source>
</evidence>
<keyword evidence="5 6" id="KW-0472">Membrane</keyword>
<accession>A0A1F8DIG9</accession>
<dbReference type="InterPro" id="IPR012902">
    <property type="entry name" value="N_methyl_site"/>
</dbReference>
<protein>
    <recommendedName>
        <fullName evidence="9">Type II secretion system protein GspG C-terminal domain-containing protein</fullName>
    </recommendedName>
</protein>
<organism evidence="7 8">
    <name type="scientific">Candidatus Woesebacteria bacterium RIFOXYD1_FULL_43_18</name>
    <dbReference type="NCBI Taxonomy" id="1802551"/>
    <lineage>
        <taxon>Bacteria</taxon>
        <taxon>Candidatus Woeseibacteriota</taxon>
    </lineage>
</organism>
<proteinExistence type="predicted"/>
<evidence type="ECO:0008006" key="9">
    <source>
        <dbReference type="Google" id="ProtNLM"/>
    </source>
</evidence>
<dbReference type="PROSITE" id="PS00409">
    <property type="entry name" value="PROKAR_NTER_METHYL"/>
    <property type="match status" value="1"/>
</dbReference>
<evidence type="ECO:0000256" key="5">
    <source>
        <dbReference type="ARBA" id="ARBA00023136"/>
    </source>
</evidence>
<keyword evidence="2" id="KW-0488">Methylation</keyword>
<sequence length="198" mass="21229">MKIGSKLPLDREFWLVNTEYVMKKSLAQGFTLIELLIVIAVLGILAVAVLSAINPIEQINRSRDTGSRSDSEQLIGAIDRFYATKGYYPWTSGANQDDDLAWSTVGSGLWTTSSGGVLGQLSSGGTQELKSSFTDRITGPGYNNLFVYKSAGQGNSLYVCFIPRSGAFESDSTTRCSGTLPPDFPAEACGTADMSCLP</sequence>
<evidence type="ECO:0000256" key="4">
    <source>
        <dbReference type="ARBA" id="ARBA00022989"/>
    </source>
</evidence>
<dbReference type="InterPro" id="IPR045584">
    <property type="entry name" value="Pilin-like"/>
</dbReference>
<dbReference type="NCBIfam" id="TIGR02532">
    <property type="entry name" value="IV_pilin_GFxxxE"/>
    <property type="match status" value="1"/>
</dbReference>
<evidence type="ECO:0000313" key="7">
    <source>
        <dbReference type="EMBL" id="OGM88176.1"/>
    </source>
</evidence>
<keyword evidence="3 6" id="KW-0812">Transmembrane</keyword>
<keyword evidence="4 6" id="KW-1133">Transmembrane helix</keyword>
<reference evidence="7 8" key="1">
    <citation type="journal article" date="2016" name="Nat. Commun.">
        <title>Thousands of microbial genomes shed light on interconnected biogeochemical processes in an aquifer system.</title>
        <authorList>
            <person name="Anantharaman K."/>
            <person name="Brown C.T."/>
            <person name="Hug L.A."/>
            <person name="Sharon I."/>
            <person name="Castelle C.J."/>
            <person name="Probst A.J."/>
            <person name="Thomas B.C."/>
            <person name="Singh A."/>
            <person name="Wilkins M.J."/>
            <person name="Karaoz U."/>
            <person name="Brodie E.L."/>
            <person name="Williams K.H."/>
            <person name="Hubbard S.S."/>
            <person name="Banfield J.F."/>
        </authorList>
    </citation>
    <scope>NUCLEOTIDE SEQUENCE [LARGE SCALE GENOMIC DNA]</scope>
</reference>
<dbReference type="Pfam" id="PF07963">
    <property type="entry name" value="N_methyl"/>
    <property type="match status" value="1"/>
</dbReference>
<evidence type="ECO:0000256" key="1">
    <source>
        <dbReference type="ARBA" id="ARBA00004167"/>
    </source>
</evidence>
<dbReference type="EMBL" id="MGIL01000015">
    <property type="protein sequence ID" value="OGM88176.1"/>
    <property type="molecule type" value="Genomic_DNA"/>
</dbReference>
<dbReference type="Proteomes" id="UP000177596">
    <property type="component" value="Unassembled WGS sequence"/>
</dbReference>
<dbReference type="GO" id="GO:0015628">
    <property type="term" value="P:protein secretion by the type II secretion system"/>
    <property type="evidence" value="ECO:0007669"/>
    <property type="project" value="InterPro"/>
</dbReference>
<dbReference type="InterPro" id="IPR002416">
    <property type="entry name" value="T2SS_protein-GspH"/>
</dbReference>
<dbReference type="AlphaFoldDB" id="A0A1F8DIG9"/>
<evidence type="ECO:0000256" key="2">
    <source>
        <dbReference type="ARBA" id="ARBA00022481"/>
    </source>
</evidence>
<dbReference type="GO" id="GO:0016020">
    <property type="term" value="C:membrane"/>
    <property type="evidence" value="ECO:0007669"/>
    <property type="project" value="UniProtKB-SubCell"/>
</dbReference>
<dbReference type="PRINTS" id="PR00885">
    <property type="entry name" value="BCTERIALGSPH"/>
</dbReference>
<comment type="caution">
    <text evidence="7">The sequence shown here is derived from an EMBL/GenBank/DDBJ whole genome shotgun (WGS) entry which is preliminary data.</text>
</comment>
<dbReference type="SUPFAM" id="SSF54523">
    <property type="entry name" value="Pili subunits"/>
    <property type="match status" value="1"/>
</dbReference>
<comment type="subcellular location">
    <subcellularLocation>
        <location evidence="1">Membrane</location>
        <topology evidence="1">Single-pass membrane protein</topology>
    </subcellularLocation>
</comment>
<evidence type="ECO:0000256" key="6">
    <source>
        <dbReference type="SAM" id="Phobius"/>
    </source>
</evidence>
<feature type="transmembrane region" description="Helical" evidence="6">
    <location>
        <begin position="32"/>
        <end position="53"/>
    </location>
</feature>